<gene>
    <name evidence="1" type="ORF">N309_10501</name>
</gene>
<name>A0A099Z9K6_TINGU</name>
<dbReference type="Proteomes" id="UP000053641">
    <property type="component" value="Unassembled WGS sequence"/>
</dbReference>
<sequence>TGKYVMVMGVLRSCSPEPLLRAIKMTDLSENPVHKSMWSLEVEDLHRILP</sequence>
<protein>
    <submittedName>
        <fullName evidence="1">RecQ-mediated genome instability protein 2</fullName>
    </submittedName>
</protein>
<organism evidence="1 2">
    <name type="scientific">Tinamus guttatus</name>
    <name type="common">White-throated tinamou</name>
    <dbReference type="NCBI Taxonomy" id="94827"/>
    <lineage>
        <taxon>Eukaryota</taxon>
        <taxon>Metazoa</taxon>
        <taxon>Chordata</taxon>
        <taxon>Craniata</taxon>
        <taxon>Vertebrata</taxon>
        <taxon>Euteleostomi</taxon>
        <taxon>Archelosauria</taxon>
        <taxon>Archosauria</taxon>
        <taxon>Dinosauria</taxon>
        <taxon>Saurischia</taxon>
        <taxon>Theropoda</taxon>
        <taxon>Coelurosauria</taxon>
        <taxon>Aves</taxon>
        <taxon>Palaeognathae</taxon>
        <taxon>Tinamiformes</taxon>
        <taxon>Tinamidae</taxon>
        <taxon>Tinamus</taxon>
    </lineage>
</organism>
<dbReference type="InterPro" id="IPR012340">
    <property type="entry name" value="NA-bd_OB-fold"/>
</dbReference>
<dbReference type="GO" id="GO:0005829">
    <property type="term" value="C:cytosol"/>
    <property type="evidence" value="ECO:0007669"/>
    <property type="project" value="TreeGrafter"/>
</dbReference>
<accession>A0A099Z9K6</accession>
<proteinExistence type="predicted"/>
<dbReference type="PANTHER" id="PTHR33962:SF1">
    <property type="entry name" value="RECQ-MEDIATED GENOME INSTABILITY PROTEIN 2"/>
    <property type="match status" value="1"/>
</dbReference>
<dbReference type="GO" id="GO:0016607">
    <property type="term" value="C:nuclear speck"/>
    <property type="evidence" value="ECO:0007669"/>
    <property type="project" value="TreeGrafter"/>
</dbReference>
<evidence type="ECO:0000313" key="2">
    <source>
        <dbReference type="Proteomes" id="UP000053641"/>
    </source>
</evidence>
<dbReference type="InterPro" id="IPR032245">
    <property type="entry name" value="RMI2"/>
</dbReference>
<evidence type="ECO:0000313" key="1">
    <source>
        <dbReference type="EMBL" id="KGL77455.1"/>
    </source>
</evidence>
<dbReference type="GO" id="GO:0043007">
    <property type="term" value="P:maintenance of rDNA"/>
    <property type="evidence" value="ECO:0007669"/>
    <property type="project" value="TreeGrafter"/>
</dbReference>
<dbReference type="AlphaFoldDB" id="A0A099Z9K6"/>
<dbReference type="Gene3D" id="2.40.50.140">
    <property type="entry name" value="Nucleic acid-binding proteins"/>
    <property type="match status" value="1"/>
</dbReference>
<feature type="non-terminal residue" evidence="1">
    <location>
        <position position="50"/>
    </location>
</feature>
<dbReference type="GO" id="GO:0033045">
    <property type="term" value="P:regulation of sister chromatid segregation"/>
    <property type="evidence" value="ECO:0007669"/>
    <property type="project" value="TreeGrafter"/>
</dbReference>
<dbReference type="STRING" id="94827.A0A099Z9K6"/>
<feature type="non-terminal residue" evidence="1">
    <location>
        <position position="1"/>
    </location>
</feature>
<dbReference type="GO" id="GO:0006281">
    <property type="term" value="P:DNA repair"/>
    <property type="evidence" value="ECO:0007669"/>
    <property type="project" value="TreeGrafter"/>
</dbReference>
<dbReference type="PANTHER" id="PTHR33962">
    <property type="entry name" value="RECQ-MEDIATED GENOME INSTABILITY PROTEIN 2 RMI2"/>
    <property type="match status" value="1"/>
</dbReference>
<dbReference type="EMBL" id="KL890098">
    <property type="protein sequence ID" value="KGL77455.1"/>
    <property type="molecule type" value="Genomic_DNA"/>
</dbReference>
<dbReference type="GO" id="GO:2000042">
    <property type="term" value="P:negative regulation of double-strand break repair via homologous recombination"/>
    <property type="evidence" value="ECO:0007669"/>
    <property type="project" value="TreeGrafter"/>
</dbReference>
<dbReference type="Pfam" id="PF16100">
    <property type="entry name" value="RMI2"/>
    <property type="match status" value="1"/>
</dbReference>
<reference evidence="1 2" key="1">
    <citation type="submission" date="2014-06" db="EMBL/GenBank/DDBJ databases">
        <title>Genome evolution of avian class.</title>
        <authorList>
            <person name="Zhang G."/>
            <person name="Li C."/>
        </authorList>
    </citation>
    <scope>NUCLEOTIDE SEQUENCE [LARGE SCALE GENOMIC DNA]</scope>
    <source>
        <strain evidence="1">BGI_N309</strain>
    </source>
</reference>
<keyword evidence="2" id="KW-1185">Reference proteome</keyword>